<dbReference type="PANTHER" id="PTHR42798">
    <property type="entry name" value="LIPOPROTEIN-RELEASING SYSTEM ATP-BINDING PROTEIN LOLD"/>
    <property type="match status" value="1"/>
</dbReference>
<dbReference type="GO" id="GO:0005524">
    <property type="term" value="F:ATP binding"/>
    <property type="evidence" value="ECO:0007669"/>
    <property type="project" value="UniProtKB-KW"/>
</dbReference>
<feature type="domain" description="ABC transporter" evidence="5">
    <location>
        <begin position="6"/>
        <end position="245"/>
    </location>
</feature>
<dbReference type="GO" id="GO:0022857">
    <property type="term" value="F:transmembrane transporter activity"/>
    <property type="evidence" value="ECO:0007669"/>
    <property type="project" value="UniProtKB-ARBA"/>
</dbReference>
<comment type="caution">
    <text evidence="6">The sequence shown here is derived from an EMBL/GenBank/DDBJ whole genome shotgun (WGS) entry which is preliminary data.</text>
</comment>
<dbReference type="SUPFAM" id="SSF52540">
    <property type="entry name" value="P-loop containing nucleoside triphosphate hydrolases"/>
    <property type="match status" value="1"/>
</dbReference>
<dbReference type="Pfam" id="PF00005">
    <property type="entry name" value="ABC_tran"/>
    <property type="match status" value="1"/>
</dbReference>
<dbReference type="PROSITE" id="PS00211">
    <property type="entry name" value="ABC_TRANSPORTER_1"/>
    <property type="match status" value="1"/>
</dbReference>
<name>A0A6M0LJU8_PSEXY</name>
<dbReference type="InterPro" id="IPR003593">
    <property type="entry name" value="AAA+_ATPase"/>
</dbReference>
<evidence type="ECO:0000259" key="5">
    <source>
        <dbReference type="PROSITE" id="PS50893"/>
    </source>
</evidence>
<dbReference type="AlphaFoldDB" id="A0A6M0LJU8"/>
<evidence type="ECO:0000256" key="1">
    <source>
        <dbReference type="ARBA" id="ARBA00005417"/>
    </source>
</evidence>
<reference evidence="6 7" key="2">
    <citation type="submission" date="2020-03" db="EMBL/GenBank/DDBJ databases">
        <title>Investigating the evolutionary divergence of the Butyrivibrio group.</title>
        <authorList>
            <person name="Skvortsov T."/>
            <person name="Santos F.G."/>
            <person name="Ting K.S."/>
            <person name="Creevey C.J."/>
        </authorList>
    </citation>
    <scope>NUCLEOTIDE SEQUENCE [LARGE SCALE GENOMIC DNA]</scope>
    <source>
        <strain evidence="6 7">MZ8</strain>
    </source>
</reference>
<dbReference type="InterPro" id="IPR003439">
    <property type="entry name" value="ABC_transporter-like_ATP-bd"/>
</dbReference>
<dbReference type="RefSeq" id="WP_090489228.1">
    <property type="nucleotide sequence ID" value="NZ_VTVE01000005.1"/>
</dbReference>
<dbReference type="InterPro" id="IPR017911">
    <property type="entry name" value="MacB-like_ATP-bd"/>
</dbReference>
<dbReference type="PROSITE" id="PS50893">
    <property type="entry name" value="ABC_TRANSPORTER_2"/>
    <property type="match status" value="1"/>
</dbReference>
<proteinExistence type="inferred from homology"/>
<dbReference type="CDD" id="cd03255">
    <property type="entry name" value="ABC_MJ0796_LolCDE_FtsE"/>
    <property type="match status" value="1"/>
</dbReference>
<accession>A0A6M0LJU8</accession>
<dbReference type="InterPro" id="IPR027417">
    <property type="entry name" value="P-loop_NTPase"/>
</dbReference>
<evidence type="ECO:0000256" key="4">
    <source>
        <dbReference type="ARBA" id="ARBA00022840"/>
    </source>
</evidence>
<dbReference type="Gene3D" id="3.40.50.300">
    <property type="entry name" value="P-loop containing nucleotide triphosphate hydrolases"/>
    <property type="match status" value="1"/>
</dbReference>
<dbReference type="SMART" id="SM00382">
    <property type="entry name" value="AAA"/>
    <property type="match status" value="1"/>
</dbReference>
<sequence length="254" mass="28273">MGKTVLEAKELCKTYIVDKYSNNVLRNVDFKLNEGEFTAIMGPSGSGKSTLLYTLSGMDEVTSGSVLFDGKDISIMNHKQLSNLRLNEMGFVFQQMYMLKKLCILDNIILPGYQTSKASKTEVNDRARKLMHNLGIESIAQNEIYEVSGGQLQRACLCRALINSPKILFADEPTGALNSKAATEVMKELRKANSDGMTILMVTHSEKVAASSERVVFLVDGNIKGELYLGKQVDDSDGLVRERKLKNWLDEMGW</sequence>
<comment type="similarity">
    <text evidence="1">Belongs to the ABC transporter superfamily.</text>
</comment>
<evidence type="ECO:0000256" key="2">
    <source>
        <dbReference type="ARBA" id="ARBA00022448"/>
    </source>
</evidence>
<protein>
    <submittedName>
        <fullName evidence="6">ABC transporter ATP-binding protein</fullName>
    </submittedName>
</protein>
<gene>
    <name evidence="6" type="ORF">F0Q01_12930</name>
</gene>
<dbReference type="GO" id="GO:0098796">
    <property type="term" value="C:membrane protein complex"/>
    <property type="evidence" value="ECO:0007669"/>
    <property type="project" value="UniProtKB-ARBA"/>
</dbReference>
<reference evidence="6 7" key="1">
    <citation type="submission" date="2019-09" db="EMBL/GenBank/DDBJ databases">
        <authorList>
            <person name="Pidcock S.E."/>
            <person name="Huws S.A."/>
        </authorList>
    </citation>
    <scope>NUCLEOTIDE SEQUENCE [LARGE SCALE GENOMIC DNA]</scope>
    <source>
        <strain evidence="6 7">MZ8</strain>
    </source>
</reference>
<keyword evidence="3" id="KW-0547">Nucleotide-binding</keyword>
<dbReference type="FunFam" id="3.40.50.300:FF:000032">
    <property type="entry name" value="Export ABC transporter ATP-binding protein"/>
    <property type="match status" value="1"/>
</dbReference>
<dbReference type="GO" id="GO:0016887">
    <property type="term" value="F:ATP hydrolysis activity"/>
    <property type="evidence" value="ECO:0007669"/>
    <property type="project" value="InterPro"/>
</dbReference>
<keyword evidence="2" id="KW-0813">Transport</keyword>
<dbReference type="EMBL" id="VTVE01000005">
    <property type="protein sequence ID" value="NEX02784.1"/>
    <property type="molecule type" value="Genomic_DNA"/>
</dbReference>
<evidence type="ECO:0000256" key="3">
    <source>
        <dbReference type="ARBA" id="ARBA00022741"/>
    </source>
</evidence>
<evidence type="ECO:0000313" key="7">
    <source>
        <dbReference type="Proteomes" id="UP000473091"/>
    </source>
</evidence>
<dbReference type="PANTHER" id="PTHR42798:SF7">
    <property type="entry name" value="ALPHA-D-RIBOSE 1-METHYLPHOSPHONATE 5-TRIPHOSPHATE SYNTHASE SUBUNIT PHNL"/>
    <property type="match status" value="1"/>
</dbReference>
<evidence type="ECO:0000313" key="6">
    <source>
        <dbReference type="EMBL" id="NEX02784.1"/>
    </source>
</evidence>
<dbReference type="Proteomes" id="UP000473091">
    <property type="component" value="Unassembled WGS sequence"/>
</dbReference>
<keyword evidence="4 6" id="KW-0067">ATP-binding</keyword>
<organism evidence="6 7">
    <name type="scientific">Pseudobutyrivibrio xylanivorans</name>
    <dbReference type="NCBI Taxonomy" id="185007"/>
    <lineage>
        <taxon>Bacteria</taxon>
        <taxon>Bacillati</taxon>
        <taxon>Bacillota</taxon>
        <taxon>Clostridia</taxon>
        <taxon>Lachnospirales</taxon>
        <taxon>Lachnospiraceae</taxon>
        <taxon>Pseudobutyrivibrio</taxon>
    </lineage>
</organism>
<dbReference type="InterPro" id="IPR017871">
    <property type="entry name" value="ABC_transporter-like_CS"/>
</dbReference>